<evidence type="ECO:0000256" key="1">
    <source>
        <dbReference type="SAM" id="MobiDB-lite"/>
    </source>
</evidence>
<keyword evidence="3" id="KW-1185">Reference proteome</keyword>
<name>A0ABW3VRD6_9PSEU</name>
<protein>
    <submittedName>
        <fullName evidence="2">Uncharacterized protein</fullName>
    </submittedName>
</protein>
<comment type="caution">
    <text evidence="2">The sequence shown here is derived from an EMBL/GenBank/DDBJ whole genome shotgun (WGS) entry which is preliminary data.</text>
</comment>
<dbReference type="RefSeq" id="WP_013677893.1">
    <property type="nucleotide sequence ID" value="NZ_BAABKS010000029.1"/>
</dbReference>
<gene>
    <name evidence="2" type="ORF">ACFQ34_26550</name>
</gene>
<dbReference type="EMBL" id="JBHTMB010000246">
    <property type="protein sequence ID" value="MFD1236864.1"/>
    <property type="molecule type" value="Genomic_DNA"/>
</dbReference>
<proteinExistence type="predicted"/>
<evidence type="ECO:0000313" key="2">
    <source>
        <dbReference type="EMBL" id="MFD1236864.1"/>
    </source>
</evidence>
<feature type="region of interest" description="Disordered" evidence="1">
    <location>
        <begin position="79"/>
        <end position="117"/>
    </location>
</feature>
<organism evidence="2 3">
    <name type="scientific">Pseudonocardia benzenivorans</name>
    <dbReference type="NCBI Taxonomy" id="228005"/>
    <lineage>
        <taxon>Bacteria</taxon>
        <taxon>Bacillati</taxon>
        <taxon>Actinomycetota</taxon>
        <taxon>Actinomycetes</taxon>
        <taxon>Pseudonocardiales</taxon>
        <taxon>Pseudonocardiaceae</taxon>
        <taxon>Pseudonocardia</taxon>
    </lineage>
</organism>
<reference evidence="3" key="1">
    <citation type="journal article" date="2019" name="Int. J. Syst. Evol. Microbiol.">
        <title>The Global Catalogue of Microorganisms (GCM) 10K type strain sequencing project: providing services to taxonomists for standard genome sequencing and annotation.</title>
        <authorList>
            <consortium name="The Broad Institute Genomics Platform"/>
            <consortium name="The Broad Institute Genome Sequencing Center for Infectious Disease"/>
            <person name="Wu L."/>
            <person name="Ma J."/>
        </authorList>
    </citation>
    <scope>NUCLEOTIDE SEQUENCE [LARGE SCALE GENOMIC DNA]</scope>
    <source>
        <strain evidence="3">CCUG 49018</strain>
    </source>
</reference>
<evidence type="ECO:0000313" key="3">
    <source>
        <dbReference type="Proteomes" id="UP001597182"/>
    </source>
</evidence>
<sequence>MKVHDLSDTSVVADALVCQEAALLLRAGEASPDGEDLAPPMDRLLSAVGAELETGRESLPEAVRRAAVDLAAHLVRRSSVPVPGGPARHGHGFGARPGSGRRRSAPFTPSIRLGRMG</sequence>
<dbReference type="Proteomes" id="UP001597182">
    <property type="component" value="Unassembled WGS sequence"/>
</dbReference>
<accession>A0ABW3VRD6</accession>